<dbReference type="PANTHER" id="PTHR44858:SF1">
    <property type="entry name" value="UDP-N-ACETYLGLUCOSAMINE--PEPTIDE N-ACETYLGLUCOSAMINYLTRANSFERASE SPINDLY-RELATED"/>
    <property type="match status" value="1"/>
</dbReference>
<dbReference type="SUPFAM" id="SSF48452">
    <property type="entry name" value="TPR-like"/>
    <property type="match status" value="1"/>
</dbReference>
<evidence type="ECO:0000256" key="2">
    <source>
        <dbReference type="ARBA" id="ARBA00022803"/>
    </source>
</evidence>
<gene>
    <name evidence="3" type="ORF">METZ01_LOCUS481672</name>
</gene>
<proteinExistence type="predicted"/>
<dbReference type="InterPro" id="IPR019734">
    <property type="entry name" value="TPR_rpt"/>
</dbReference>
<protein>
    <submittedName>
        <fullName evidence="3">Uncharacterized protein</fullName>
    </submittedName>
</protein>
<dbReference type="EMBL" id="UINC01206950">
    <property type="protein sequence ID" value="SVE28818.1"/>
    <property type="molecule type" value="Genomic_DNA"/>
</dbReference>
<keyword evidence="2" id="KW-0802">TPR repeat</keyword>
<dbReference type="InterPro" id="IPR050498">
    <property type="entry name" value="Ycf3"/>
</dbReference>
<evidence type="ECO:0000313" key="3">
    <source>
        <dbReference type="EMBL" id="SVE28818.1"/>
    </source>
</evidence>
<dbReference type="InterPro" id="IPR011990">
    <property type="entry name" value="TPR-like_helical_dom_sf"/>
</dbReference>
<name>A0A383CB36_9ZZZZ</name>
<organism evidence="3">
    <name type="scientific">marine metagenome</name>
    <dbReference type="NCBI Taxonomy" id="408172"/>
    <lineage>
        <taxon>unclassified sequences</taxon>
        <taxon>metagenomes</taxon>
        <taxon>ecological metagenomes</taxon>
    </lineage>
</organism>
<evidence type="ECO:0000256" key="1">
    <source>
        <dbReference type="ARBA" id="ARBA00022737"/>
    </source>
</evidence>
<dbReference type="Gene3D" id="1.25.40.10">
    <property type="entry name" value="Tetratricopeptide repeat domain"/>
    <property type="match status" value="1"/>
</dbReference>
<dbReference type="PANTHER" id="PTHR44858">
    <property type="entry name" value="TETRATRICOPEPTIDE REPEAT PROTEIN 6"/>
    <property type="match status" value="1"/>
</dbReference>
<sequence>MAYTRRGAAKRRLKDYSGSIKDLNKAIELNPYNTLAYSLRGISKDRLGDKNGACEDFIIASSMGDTRAQNALKYFCK</sequence>
<keyword evidence="1" id="KW-0677">Repeat</keyword>
<dbReference type="GO" id="GO:0046813">
    <property type="term" value="P:receptor-mediated virion attachment to host cell"/>
    <property type="evidence" value="ECO:0007669"/>
    <property type="project" value="TreeGrafter"/>
</dbReference>
<reference evidence="3" key="1">
    <citation type="submission" date="2018-05" db="EMBL/GenBank/DDBJ databases">
        <authorList>
            <person name="Lanie J.A."/>
            <person name="Ng W.-L."/>
            <person name="Kazmierczak K.M."/>
            <person name="Andrzejewski T.M."/>
            <person name="Davidsen T.M."/>
            <person name="Wayne K.J."/>
            <person name="Tettelin H."/>
            <person name="Glass J.I."/>
            <person name="Rusch D."/>
            <person name="Podicherti R."/>
            <person name="Tsui H.-C.T."/>
            <person name="Winkler M.E."/>
        </authorList>
    </citation>
    <scope>NUCLEOTIDE SEQUENCE</scope>
</reference>
<accession>A0A383CB36</accession>
<dbReference type="AlphaFoldDB" id="A0A383CB36"/>
<dbReference type="GO" id="GO:0009279">
    <property type="term" value="C:cell outer membrane"/>
    <property type="evidence" value="ECO:0007669"/>
    <property type="project" value="TreeGrafter"/>
</dbReference>
<dbReference type="Pfam" id="PF00515">
    <property type="entry name" value="TPR_1"/>
    <property type="match status" value="1"/>
</dbReference>